<dbReference type="Pfam" id="PF00293">
    <property type="entry name" value="NUDIX"/>
    <property type="match status" value="1"/>
</dbReference>
<dbReference type="PANTHER" id="PTHR43736:SF1">
    <property type="entry name" value="DIHYDRONEOPTERIN TRIPHOSPHATE DIPHOSPHATASE"/>
    <property type="match status" value="1"/>
</dbReference>
<protein>
    <recommendedName>
        <fullName evidence="2">Nudix hydrolase domain-containing protein</fullName>
    </recommendedName>
</protein>
<name>A0ABQ1GK93_9BACL</name>
<dbReference type="EMBL" id="BMHF01000013">
    <property type="protein sequence ID" value="GGA45335.1"/>
    <property type="molecule type" value="Genomic_DNA"/>
</dbReference>
<dbReference type="InterPro" id="IPR015797">
    <property type="entry name" value="NUDIX_hydrolase-like_dom_sf"/>
</dbReference>
<feature type="domain" description="Nudix hydrolase" evidence="2">
    <location>
        <begin position="32"/>
        <end position="163"/>
    </location>
</feature>
<dbReference type="RefSeq" id="WP_094092688.1">
    <property type="nucleotide sequence ID" value="NZ_BMHF01000013.1"/>
</dbReference>
<evidence type="ECO:0000256" key="1">
    <source>
        <dbReference type="ARBA" id="ARBA00005582"/>
    </source>
</evidence>
<dbReference type="PANTHER" id="PTHR43736">
    <property type="entry name" value="ADP-RIBOSE PYROPHOSPHATASE"/>
    <property type="match status" value="1"/>
</dbReference>
<evidence type="ECO:0000313" key="4">
    <source>
        <dbReference type="Proteomes" id="UP000609323"/>
    </source>
</evidence>
<comment type="similarity">
    <text evidence="1">Belongs to the Nudix hydrolase family.</text>
</comment>
<accession>A0ABQ1GK93</accession>
<gene>
    <name evidence="3" type="ORF">GCM10010917_33290</name>
</gene>
<dbReference type="PROSITE" id="PS51462">
    <property type="entry name" value="NUDIX"/>
    <property type="match status" value="1"/>
</dbReference>
<comment type="caution">
    <text evidence="3">The sequence shown here is derived from an EMBL/GenBank/DDBJ whole genome shotgun (WGS) entry which is preliminary data.</text>
</comment>
<dbReference type="Proteomes" id="UP000609323">
    <property type="component" value="Unassembled WGS sequence"/>
</dbReference>
<dbReference type="SUPFAM" id="SSF55811">
    <property type="entry name" value="Nudix"/>
    <property type="match status" value="1"/>
</dbReference>
<organism evidence="3 4">
    <name type="scientific">Paenibacillus physcomitrellae</name>
    <dbReference type="NCBI Taxonomy" id="1619311"/>
    <lineage>
        <taxon>Bacteria</taxon>
        <taxon>Bacillati</taxon>
        <taxon>Bacillota</taxon>
        <taxon>Bacilli</taxon>
        <taxon>Bacillales</taxon>
        <taxon>Paenibacillaceae</taxon>
        <taxon>Paenibacillus</taxon>
    </lineage>
</organism>
<proteinExistence type="inferred from homology"/>
<evidence type="ECO:0000259" key="2">
    <source>
        <dbReference type="PROSITE" id="PS51462"/>
    </source>
</evidence>
<dbReference type="Gene3D" id="3.90.79.10">
    <property type="entry name" value="Nucleoside Triphosphate Pyrophosphohydrolase"/>
    <property type="match status" value="1"/>
</dbReference>
<keyword evidence="4" id="KW-1185">Reference proteome</keyword>
<dbReference type="InterPro" id="IPR000086">
    <property type="entry name" value="NUDIX_hydrolase_dom"/>
</dbReference>
<evidence type="ECO:0000313" key="3">
    <source>
        <dbReference type="EMBL" id="GGA45335.1"/>
    </source>
</evidence>
<reference evidence="4" key="1">
    <citation type="journal article" date="2019" name="Int. J. Syst. Evol. Microbiol.">
        <title>The Global Catalogue of Microorganisms (GCM) 10K type strain sequencing project: providing services to taxonomists for standard genome sequencing and annotation.</title>
        <authorList>
            <consortium name="The Broad Institute Genomics Platform"/>
            <consortium name="The Broad Institute Genome Sequencing Center for Infectious Disease"/>
            <person name="Wu L."/>
            <person name="Ma J."/>
        </authorList>
    </citation>
    <scope>NUCLEOTIDE SEQUENCE [LARGE SCALE GENOMIC DNA]</scope>
    <source>
        <strain evidence="4">CGMCC 1.15044</strain>
    </source>
</reference>
<sequence length="172" mass="19892">METQTQPSAFVNWGGHHVKLTWFSKVYPEDLSKVTSVHGFCLEDGKVLLVQLKERGFDFPGGHVERGETPEEAFHREAYEEGYVRGEICYLGMIEVSHEENPLFDPNGRYPLVGYQLFYRMDVMERLPFGREHESVTRIWVEPAEMPYVIKDHDLAMIALNEATEIRNSIAE</sequence>